<accession>A0ABX1TTR4</accession>
<evidence type="ECO:0000256" key="3">
    <source>
        <dbReference type="ARBA" id="ARBA00023237"/>
    </source>
</evidence>
<dbReference type="Proteomes" id="UP000760480">
    <property type="component" value="Unassembled WGS sequence"/>
</dbReference>
<evidence type="ECO:0000256" key="2">
    <source>
        <dbReference type="ARBA" id="ARBA00023136"/>
    </source>
</evidence>
<reference evidence="4 5" key="1">
    <citation type="submission" date="2019-03" db="EMBL/GenBank/DDBJ databases">
        <title>Metabolic reconstructions from genomes of highly enriched 'Candidatus Accumulibacter' and 'Candidatus Competibacter' bioreactor populations.</title>
        <authorList>
            <person name="Annavajhala M.K."/>
            <person name="Welles L."/>
            <person name="Abbas B."/>
            <person name="Sorokin D."/>
            <person name="Park H."/>
            <person name="Van Loosdrecht M."/>
            <person name="Chandran K."/>
        </authorList>
    </citation>
    <scope>NUCLEOTIDE SEQUENCE [LARGE SCALE GENOMIC DNA]</scope>
    <source>
        <strain evidence="4 5">SBR_G</strain>
    </source>
</reference>
<comment type="subcellular location">
    <subcellularLocation>
        <location evidence="1">Cell outer membrane</location>
    </subcellularLocation>
</comment>
<dbReference type="SUPFAM" id="SSF56935">
    <property type="entry name" value="Porins"/>
    <property type="match status" value="1"/>
</dbReference>
<dbReference type="InterPro" id="IPR036942">
    <property type="entry name" value="Beta-barrel_TonB_sf"/>
</dbReference>
<evidence type="ECO:0000313" key="5">
    <source>
        <dbReference type="Proteomes" id="UP000760480"/>
    </source>
</evidence>
<comment type="caution">
    <text evidence="4">The sequence shown here is derived from an EMBL/GenBank/DDBJ whole genome shotgun (WGS) entry which is preliminary data.</text>
</comment>
<dbReference type="Gene3D" id="2.40.170.20">
    <property type="entry name" value="TonB-dependent receptor, beta-barrel domain"/>
    <property type="match status" value="1"/>
</dbReference>
<keyword evidence="2" id="KW-0472">Membrane</keyword>
<evidence type="ECO:0000256" key="1">
    <source>
        <dbReference type="ARBA" id="ARBA00004442"/>
    </source>
</evidence>
<proteinExistence type="predicted"/>
<gene>
    <name evidence="4" type="ORF">E4P82_20385</name>
</gene>
<dbReference type="RefSeq" id="WP_169250621.1">
    <property type="nucleotide sequence ID" value="NZ_SPMZ01000089.1"/>
</dbReference>
<sequence>MQTSIDHLFGTRASLAPGLSNTNQRLFGALVNVTGDHTSLMLRTSLGRDIGMGIGLAAALDPYGTIDTNTFEGRFEWRTNGDQWKAKVIFDELFYQTLINNAHLFPPGAFNLFPNGVISNSNIQLQKTRLQSRVEYTGWPSHHFSLGFGAETNRIKQNSESRNYTLINGLTIPLGTVQAIEDPNLLTFGGRTFSNDLQFIYLQDEWHLYQDWALTWGGSLRSLFRLWPSI</sequence>
<evidence type="ECO:0008006" key="6">
    <source>
        <dbReference type="Google" id="ProtNLM"/>
    </source>
</evidence>
<organism evidence="4 5">
    <name type="scientific">Candidatus Competibacter phosphatis</name>
    <dbReference type="NCBI Taxonomy" id="221280"/>
    <lineage>
        <taxon>Bacteria</taxon>
        <taxon>Pseudomonadati</taxon>
        <taxon>Pseudomonadota</taxon>
        <taxon>Gammaproteobacteria</taxon>
        <taxon>Candidatus Competibacteraceae</taxon>
        <taxon>Candidatus Competibacter</taxon>
    </lineage>
</organism>
<evidence type="ECO:0000313" key="4">
    <source>
        <dbReference type="EMBL" id="NMQ21351.1"/>
    </source>
</evidence>
<protein>
    <recommendedName>
        <fullName evidence="6">TonB-dependent receptor</fullName>
    </recommendedName>
</protein>
<keyword evidence="3" id="KW-0998">Cell outer membrane</keyword>
<keyword evidence="5" id="KW-1185">Reference proteome</keyword>
<dbReference type="EMBL" id="SPMZ01000089">
    <property type="protein sequence ID" value="NMQ21351.1"/>
    <property type="molecule type" value="Genomic_DNA"/>
</dbReference>
<name>A0ABX1TTR4_9GAMM</name>